<dbReference type="EMBL" id="GBRH01253352">
    <property type="protein sequence ID" value="JAD44543.1"/>
    <property type="molecule type" value="Transcribed_RNA"/>
</dbReference>
<dbReference type="AlphaFoldDB" id="A0A0A9A3L4"/>
<name>A0A0A9A3L4_ARUDO</name>
<sequence length="30" mass="3382">MYQPVLQTPPQDMWVCVDCDPTSSGWLVGK</sequence>
<protein>
    <submittedName>
        <fullName evidence="1">Uncharacterized protein</fullName>
    </submittedName>
</protein>
<accession>A0A0A9A3L4</accession>
<reference evidence="1" key="2">
    <citation type="journal article" date="2015" name="Data Brief">
        <title>Shoot transcriptome of the giant reed, Arundo donax.</title>
        <authorList>
            <person name="Barrero R.A."/>
            <person name="Guerrero F.D."/>
            <person name="Moolhuijzen P."/>
            <person name="Goolsby J.A."/>
            <person name="Tidwell J."/>
            <person name="Bellgard S.E."/>
            <person name="Bellgard M.I."/>
        </authorList>
    </citation>
    <scope>NUCLEOTIDE SEQUENCE</scope>
    <source>
        <tissue evidence="1">Shoot tissue taken approximately 20 cm above the soil surface</tissue>
    </source>
</reference>
<proteinExistence type="predicted"/>
<organism evidence="1">
    <name type="scientific">Arundo donax</name>
    <name type="common">Giant reed</name>
    <name type="synonym">Donax arundinaceus</name>
    <dbReference type="NCBI Taxonomy" id="35708"/>
    <lineage>
        <taxon>Eukaryota</taxon>
        <taxon>Viridiplantae</taxon>
        <taxon>Streptophyta</taxon>
        <taxon>Embryophyta</taxon>
        <taxon>Tracheophyta</taxon>
        <taxon>Spermatophyta</taxon>
        <taxon>Magnoliopsida</taxon>
        <taxon>Liliopsida</taxon>
        <taxon>Poales</taxon>
        <taxon>Poaceae</taxon>
        <taxon>PACMAD clade</taxon>
        <taxon>Arundinoideae</taxon>
        <taxon>Arundineae</taxon>
        <taxon>Arundo</taxon>
    </lineage>
</organism>
<reference evidence="1" key="1">
    <citation type="submission" date="2014-09" db="EMBL/GenBank/DDBJ databases">
        <authorList>
            <person name="Magalhaes I.L.F."/>
            <person name="Oliveira U."/>
            <person name="Santos F.R."/>
            <person name="Vidigal T.H.D.A."/>
            <person name="Brescovit A.D."/>
            <person name="Santos A.J."/>
        </authorList>
    </citation>
    <scope>NUCLEOTIDE SEQUENCE</scope>
    <source>
        <tissue evidence="1">Shoot tissue taken approximately 20 cm above the soil surface</tissue>
    </source>
</reference>
<evidence type="ECO:0000313" key="1">
    <source>
        <dbReference type="EMBL" id="JAD44543.1"/>
    </source>
</evidence>